<protein>
    <submittedName>
        <fullName evidence="2">Uncharacterized protein</fullName>
    </submittedName>
</protein>
<evidence type="ECO:0000313" key="3">
    <source>
        <dbReference type="Proteomes" id="UP000199300"/>
    </source>
</evidence>
<name>A0A1H8LLM3_9BACI</name>
<evidence type="ECO:0000256" key="1">
    <source>
        <dbReference type="SAM" id="Phobius"/>
    </source>
</evidence>
<dbReference type="OrthoDB" id="339559at2"/>
<evidence type="ECO:0000313" key="2">
    <source>
        <dbReference type="EMBL" id="SEO05979.1"/>
    </source>
</evidence>
<gene>
    <name evidence="2" type="ORF">SAMN04488134_103251</name>
</gene>
<keyword evidence="1" id="KW-0472">Membrane</keyword>
<sequence>MEFKFEITEEDYLQFNLYHSENSPSQKKLVRVLRWVIPIVFASIIYYVGTAVFHQPSLYWLIISLLFSGAWIIWYPRFYKKQLKKQVSKMLSEGDNSALFGEKTMVIEGNEIKVFDKYASTTVVKENIKAINYYDDMIIIYLSSITAQIIPTRNLVKDEQKQLITYLDQLVEKG</sequence>
<keyword evidence="3" id="KW-1185">Reference proteome</keyword>
<dbReference type="Proteomes" id="UP000199300">
    <property type="component" value="Unassembled WGS sequence"/>
</dbReference>
<reference evidence="2 3" key="1">
    <citation type="submission" date="2016-10" db="EMBL/GenBank/DDBJ databases">
        <authorList>
            <person name="de Groot N.N."/>
        </authorList>
    </citation>
    <scope>NUCLEOTIDE SEQUENCE [LARGE SCALE GENOMIC DNA]</scope>
    <source>
        <strain evidence="2 3">CGMCC 1.10434</strain>
    </source>
</reference>
<dbReference type="STRING" id="872970.SAMN04488134_103251"/>
<accession>A0A1H8LLM3</accession>
<keyword evidence="1" id="KW-0812">Transmembrane</keyword>
<proteinExistence type="predicted"/>
<dbReference type="AlphaFoldDB" id="A0A1H8LLM3"/>
<dbReference type="RefSeq" id="WP_091496156.1">
    <property type="nucleotide sequence ID" value="NZ_FODJ01000003.1"/>
</dbReference>
<feature type="transmembrane region" description="Helical" evidence="1">
    <location>
        <begin position="32"/>
        <end position="52"/>
    </location>
</feature>
<keyword evidence="1" id="KW-1133">Transmembrane helix</keyword>
<feature type="transmembrane region" description="Helical" evidence="1">
    <location>
        <begin position="58"/>
        <end position="75"/>
    </location>
</feature>
<organism evidence="2 3">
    <name type="scientific">Amphibacillus marinus</name>
    <dbReference type="NCBI Taxonomy" id="872970"/>
    <lineage>
        <taxon>Bacteria</taxon>
        <taxon>Bacillati</taxon>
        <taxon>Bacillota</taxon>
        <taxon>Bacilli</taxon>
        <taxon>Bacillales</taxon>
        <taxon>Bacillaceae</taxon>
        <taxon>Amphibacillus</taxon>
    </lineage>
</organism>
<dbReference type="EMBL" id="FODJ01000003">
    <property type="protein sequence ID" value="SEO05979.1"/>
    <property type="molecule type" value="Genomic_DNA"/>
</dbReference>